<dbReference type="NCBIfam" id="NF041568">
    <property type="entry name" value="Jag_EloR"/>
    <property type="match status" value="1"/>
</dbReference>
<feature type="region of interest" description="Jag_N domain" evidence="6">
    <location>
        <begin position="5"/>
        <end position="55"/>
    </location>
</feature>
<dbReference type="Pfam" id="PF13083">
    <property type="entry name" value="KH_KhpA-B"/>
    <property type="match status" value="1"/>
</dbReference>
<dbReference type="AlphaFoldDB" id="A0A0H3J9H7"/>
<comment type="subunit">
    <text evidence="6">Forms a complex with KhpA.</text>
</comment>
<dbReference type="KEGG" id="cpae:CPAST_c40950"/>
<comment type="subcellular location">
    <subcellularLocation>
        <location evidence="6">Cytoplasm</location>
    </subcellularLocation>
</comment>
<proteinExistence type="inferred from homology"/>
<dbReference type="SMART" id="SM01245">
    <property type="entry name" value="Jag_N"/>
    <property type="match status" value="1"/>
</dbReference>
<dbReference type="Pfam" id="PF14804">
    <property type="entry name" value="Jag_N"/>
    <property type="match status" value="1"/>
</dbReference>
<feature type="domain" description="R3H" evidence="7">
    <location>
        <begin position="141"/>
        <end position="207"/>
    </location>
</feature>
<keyword evidence="5 6" id="KW-0961">Cell wall biogenesis/degradation</keyword>
<evidence type="ECO:0000313" key="8">
    <source>
        <dbReference type="EMBL" id="AJA54112.1"/>
    </source>
</evidence>
<comment type="similarity">
    <text evidence="6">Belongs to the KhpB RNA-binding protein family.</text>
</comment>
<dbReference type="InterPro" id="IPR001374">
    <property type="entry name" value="R3H_dom"/>
</dbReference>
<dbReference type="GO" id="GO:0071555">
    <property type="term" value="P:cell wall organization"/>
    <property type="evidence" value="ECO:0007669"/>
    <property type="project" value="UniProtKB-KW"/>
</dbReference>
<dbReference type="eggNOG" id="COG1847">
    <property type="taxonomic scope" value="Bacteria"/>
</dbReference>
<dbReference type="InterPro" id="IPR038008">
    <property type="entry name" value="Jag_KH"/>
</dbReference>
<dbReference type="Proteomes" id="UP000028042">
    <property type="component" value="Unassembled WGS sequence"/>
</dbReference>
<evidence type="ECO:0000313" key="9">
    <source>
        <dbReference type="EMBL" id="KRU13863.1"/>
    </source>
</evidence>
<dbReference type="GO" id="GO:0005737">
    <property type="term" value="C:cytoplasm"/>
    <property type="evidence" value="ECO:0007669"/>
    <property type="project" value="UniProtKB-SubCell"/>
</dbReference>
<dbReference type="InterPro" id="IPR038247">
    <property type="entry name" value="Jag_N_dom_sf"/>
</dbReference>
<dbReference type="InterPro" id="IPR036867">
    <property type="entry name" value="R3H_dom_sf"/>
</dbReference>
<dbReference type="Proteomes" id="UP000030905">
    <property type="component" value="Chromosome"/>
</dbReference>
<dbReference type="RefSeq" id="WP_003444877.1">
    <property type="nucleotide sequence ID" value="NZ_ANZB01000006.1"/>
</dbReference>
<evidence type="ECO:0000256" key="3">
    <source>
        <dbReference type="ARBA" id="ARBA00022960"/>
    </source>
</evidence>
<dbReference type="Pfam" id="PF01424">
    <property type="entry name" value="R3H"/>
    <property type="match status" value="1"/>
</dbReference>
<dbReference type="Gene3D" id="3.30.30.80">
    <property type="entry name" value="probable RNA-binding protein from clostridium symbiosum atcc 14940"/>
    <property type="match status" value="1"/>
</dbReference>
<keyword evidence="3 6" id="KW-0133">Cell shape</keyword>
<dbReference type="PANTHER" id="PTHR35800">
    <property type="entry name" value="PROTEIN JAG"/>
    <property type="match status" value="1"/>
</dbReference>
<evidence type="ECO:0000256" key="4">
    <source>
        <dbReference type="ARBA" id="ARBA00023186"/>
    </source>
</evidence>
<dbReference type="PANTHER" id="PTHR35800:SF1">
    <property type="entry name" value="RNA-BINDING PROTEIN KHPB"/>
    <property type="match status" value="1"/>
</dbReference>
<dbReference type="GO" id="GO:0003723">
    <property type="term" value="F:RNA binding"/>
    <property type="evidence" value="ECO:0007669"/>
    <property type="project" value="UniProtKB-UniRule"/>
</dbReference>
<evidence type="ECO:0000313" key="10">
    <source>
        <dbReference type="Proteomes" id="UP000028042"/>
    </source>
</evidence>
<evidence type="ECO:0000313" key="11">
    <source>
        <dbReference type="Proteomes" id="UP000030905"/>
    </source>
</evidence>
<dbReference type="KEGG" id="cpat:CLPA_c40950"/>
<dbReference type="InterPro" id="IPR032782">
    <property type="entry name" value="KhpB_N"/>
</dbReference>
<dbReference type="HAMAP" id="MF_00867">
    <property type="entry name" value="KhpB"/>
    <property type="match status" value="1"/>
</dbReference>
<dbReference type="GO" id="GO:0009252">
    <property type="term" value="P:peptidoglycan biosynthetic process"/>
    <property type="evidence" value="ECO:0007669"/>
    <property type="project" value="UniProtKB-UniRule"/>
</dbReference>
<dbReference type="GeneID" id="93076162"/>
<dbReference type="SMART" id="SM00393">
    <property type="entry name" value="R3H"/>
    <property type="match status" value="1"/>
</dbReference>
<reference evidence="8 11" key="1">
    <citation type="journal article" date="2015" name="Genome Announc.">
        <title>Complete Genome Sequence of the Nitrogen-Fixing and Solvent-Producing Clostridium pasteurianum DSM 525.</title>
        <authorList>
            <person name="Poehlein A."/>
            <person name="Grosse-Honebrink A."/>
            <person name="Zhang Y."/>
            <person name="Minton N.P."/>
            <person name="Daniel R."/>
        </authorList>
    </citation>
    <scope>NUCLEOTIDE SEQUENCE [LARGE SCALE GENOMIC DNA]</scope>
    <source>
        <strain evidence="8">DSM 525</strain>
        <strain evidence="11">DSM 525 / ATCC 6013</strain>
    </source>
</reference>
<name>A0A0H3J9H7_CLOPA</name>
<dbReference type="InterPro" id="IPR034079">
    <property type="entry name" value="R3H_KhpB"/>
</dbReference>
<dbReference type="GO" id="GO:0008360">
    <property type="term" value="P:regulation of cell shape"/>
    <property type="evidence" value="ECO:0007669"/>
    <property type="project" value="UniProtKB-KW"/>
</dbReference>
<reference evidence="9 10" key="3">
    <citation type="journal article" name="Genome Announc.">
        <title>Improved Draft Genome Sequence of Clostridium pasteurianum Strain ATCC 6013 (DSM 525) Using a Hybrid Next-Generation Sequencing Approach.</title>
        <authorList>
            <person name="Pyne M.E."/>
            <person name="Utturkar S."/>
            <person name="Brown S.D."/>
            <person name="Moo-Young M."/>
            <person name="Chung D.A."/>
            <person name="Chou C.P."/>
        </authorList>
    </citation>
    <scope>NUCLEOTIDE SEQUENCE [LARGE SCALE GENOMIC DNA]</scope>
    <source>
        <strain evidence="9 10">ATCC 6013</strain>
    </source>
</reference>
<dbReference type="InterPro" id="IPR039247">
    <property type="entry name" value="KhpB"/>
</dbReference>
<dbReference type="PROSITE" id="PS51061">
    <property type="entry name" value="R3H"/>
    <property type="match status" value="1"/>
</dbReference>
<keyword evidence="2 6" id="KW-0694">RNA-binding</keyword>
<sequence>MHCIEMTGKTIEEAKKNAINKLGVTEDKVDIMVIDEGSKGLLSIIGKRPARIKATIKRNCCDEAKNFLKNIFDNMGIDAEIIVKELKNKINIEIIGSNMGIIIGYRGETLDSLQYLVSLVVNKNNSGEYKKVTIDTENYRSKREETLKRLAIRMSHRVQKSKKIMKFEPMNPYERRIIHSALQSCKNIKTYSEGDEPNRYVVIDIKKA</sequence>
<evidence type="ECO:0000256" key="6">
    <source>
        <dbReference type="HAMAP-Rule" id="MF_00867"/>
    </source>
</evidence>
<dbReference type="InterPro" id="IPR015946">
    <property type="entry name" value="KH_dom-like_a/b"/>
</dbReference>
<comment type="domain">
    <text evidence="6">Has an N-terminal Jag-N domain and 2 RNA-binding domains (KH and R3H).</text>
</comment>
<dbReference type="SUPFAM" id="SSF82708">
    <property type="entry name" value="R3H domain"/>
    <property type="match status" value="1"/>
</dbReference>
<dbReference type="Gene3D" id="3.30.1370.50">
    <property type="entry name" value="R3H-like domain"/>
    <property type="match status" value="1"/>
</dbReference>
<keyword evidence="11" id="KW-1185">Reference proteome</keyword>
<evidence type="ECO:0000259" key="7">
    <source>
        <dbReference type="PROSITE" id="PS51061"/>
    </source>
</evidence>
<protein>
    <recommendedName>
        <fullName evidence="6">RNA-binding protein KhpB</fullName>
    </recommendedName>
    <alternativeName>
        <fullName evidence="6">RNA-binding protein EloR</fullName>
    </alternativeName>
</protein>
<dbReference type="CDD" id="cd02644">
    <property type="entry name" value="R3H_jag"/>
    <property type="match status" value="1"/>
</dbReference>
<keyword evidence="4 6" id="KW-0143">Chaperone</keyword>
<evidence type="ECO:0000256" key="2">
    <source>
        <dbReference type="ARBA" id="ARBA00022884"/>
    </source>
</evidence>
<dbReference type="CDD" id="cd02414">
    <property type="entry name" value="KH-II_Jag"/>
    <property type="match status" value="1"/>
</dbReference>
<dbReference type="Gene3D" id="3.30.300.20">
    <property type="match status" value="1"/>
</dbReference>
<dbReference type="EMBL" id="CP009268">
    <property type="protein sequence ID" value="AJA54112.1"/>
    <property type="molecule type" value="Genomic_DNA"/>
</dbReference>
<dbReference type="EMBL" id="JPGY02000001">
    <property type="protein sequence ID" value="KRU13863.1"/>
    <property type="molecule type" value="Genomic_DNA"/>
</dbReference>
<dbReference type="PATRIC" id="fig|1262449.3.peg.2037"/>
<evidence type="ECO:0000256" key="5">
    <source>
        <dbReference type="ARBA" id="ARBA00023316"/>
    </source>
</evidence>
<evidence type="ECO:0000256" key="1">
    <source>
        <dbReference type="ARBA" id="ARBA00022490"/>
    </source>
</evidence>
<keyword evidence="1 6" id="KW-0963">Cytoplasm</keyword>
<reference evidence="9" key="2">
    <citation type="submission" date="2015-10" db="EMBL/GenBank/DDBJ databases">
        <title>Improved Draft Genome Sequence of Clostridium pasteurianum Strain ATCC 6013 (DSM 525) Using a Hybrid Next-Generation Sequencing Approach.</title>
        <authorList>
            <person name="Pyne M.E."/>
            <person name="Utturkar S.M."/>
            <person name="Brown S.D."/>
            <person name="Moo-Young M."/>
            <person name="Chung D.A."/>
            <person name="Chou P.C."/>
        </authorList>
    </citation>
    <scope>NUCLEOTIDE SEQUENCE</scope>
    <source>
        <strain evidence="9">ATCC 6013</strain>
    </source>
</reference>
<accession>A0A0H3J9H7</accession>
<gene>
    <name evidence="8" type="primary">jag</name>
    <name evidence="6" type="synonym">eloR</name>
    <name evidence="6" type="synonym">khpB</name>
    <name evidence="8" type="ORF">CLPA_c40950</name>
    <name evidence="9" type="ORF">CP6013_03119</name>
</gene>
<comment type="function">
    <text evidence="6">A probable RNA chaperone. Forms a complex with KhpA which binds to cellular RNA and controls its expression. Plays a role in peptidoglycan (PG) homeostasis and cell length regulation.</text>
</comment>
<organism evidence="8 11">
    <name type="scientific">Clostridium pasteurianum DSM 525 = ATCC 6013</name>
    <dbReference type="NCBI Taxonomy" id="1262449"/>
    <lineage>
        <taxon>Bacteria</taxon>
        <taxon>Bacillati</taxon>
        <taxon>Bacillota</taxon>
        <taxon>Clostridia</taxon>
        <taxon>Eubacteriales</taxon>
        <taxon>Clostridiaceae</taxon>
        <taxon>Clostridium</taxon>
    </lineage>
</organism>